<evidence type="ECO:0000259" key="2">
    <source>
        <dbReference type="PROSITE" id="PS50097"/>
    </source>
</evidence>
<feature type="region of interest" description="Disordered" evidence="1">
    <location>
        <begin position="1"/>
        <end position="68"/>
    </location>
</feature>
<reference evidence="3 4" key="1">
    <citation type="journal article" date="2016" name="Mol. Biol. Evol.">
        <title>Comparative Genomics of Early-Diverging Mushroom-Forming Fungi Provides Insights into the Origins of Lignocellulose Decay Capabilities.</title>
        <authorList>
            <person name="Nagy L.G."/>
            <person name="Riley R."/>
            <person name="Tritt A."/>
            <person name="Adam C."/>
            <person name="Daum C."/>
            <person name="Floudas D."/>
            <person name="Sun H."/>
            <person name="Yadav J.S."/>
            <person name="Pangilinan J."/>
            <person name="Larsson K.H."/>
            <person name="Matsuura K."/>
            <person name="Barry K."/>
            <person name="Labutti K."/>
            <person name="Kuo R."/>
            <person name="Ohm R.A."/>
            <person name="Bhattacharya S.S."/>
            <person name="Shirouzu T."/>
            <person name="Yoshinaga Y."/>
            <person name="Martin F.M."/>
            <person name="Grigoriev I.V."/>
            <person name="Hibbett D.S."/>
        </authorList>
    </citation>
    <scope>NUCLEOTIDE SEQUENCE [LARGE SCALE GENOMIC DNA]</scope>
    <source>
        <strain evidence="3 4">CBS 109695</strain>
    </source>
</reference>
<dbReference type="EMBL" id="KV417571">
    <property type="protein sequence ID" value="KZP18554.1"/>
    <property type="molecule type" value="Genomic_DNA"/>
</dbReference>
<proteinExistence type="predicted"/>
<name>A0A166H731_9AGAM</name>
<organism evidence="3 4">
    <name type="scientific">Athelia psychrophila</name>
    <dbReference type="NCBI Taxonomy" id="1759441"/>
    <lineage>
        <taxon>Eukaryota</taxon>
        <taxon>Fungi</taxon>
        <taxon>Dikarya</taxon>
        <taxon>Basidiomycota</taxon>
        <taxon>Agaricomycotina</taxon>
        <taxon>Agaricomycetes</taxon>
        <taxon>Agaricomycetidae</taxon>
        <taxon>Atheliales</taxon>
        <taxon>Atheliaceae</taxon>
        <taxon>Athelia</taxon>
    </lineage>
</organism>
<feature type="compositionally biased region" description="Acidic residues" evidence="1">
    <location>
        <begin position="369"/>
        <end position="380"/>
    </location>
</feature>
<dbReference type="Gene3D" id="3.30.710.10">
    <property type="entry name" value="Potassium Channel Kv1.1, Chain A"/>
    <property type="match status" value="1"/>
</dbReference>
<feature type="region of interest" description="Disordered" evidence="1">
    <location>
        <begin position="354"/>
        <end position="383"/>
    </location>
</feature>
<evidence type="ECO:0000256" key="1">
    <source>
        <dbReference type="SAM" id="MobiDB-lite"/>
    </source>
</evidence>
<dbReference type="SUPFAM" id="SSF54695">
    <property type="entry name" value="POZ domain"/>
    <property type="match status" value="1"/>
</dbReference>
<evidence type="ECO:0000313" key="4">
    <source>
        <dbReference type="Proteomes" id="UP000076532"/>
    </source>
</evidence>
<dbReference type="CDD" id="cd18186">
    <property type="entry name" value="BTB_POZ_ZBTB_KLHL-like"/>
    <property type="match status" value="1"/>
</dbReference>
<feature type="domain" description="BTB" evidence="2">
    <location>
        <begin position="111"/>
        <end position="180"/>
    </location>
</feature>
<dbReference type="InterPro" id="IPR011333">
    <property type="entry name" value="SKP1/BTB/POZ_sf"/>
</dbReference>
<accession>A0A166H731</accession>
<dbReference type="InterPro" id="IPR000210">
    <property type="entry name" value="BTB/POZ_dom"/>
</dbReference>
<dbReference type="OrthoDB" id="8117402at2759"/>
<dbReference type="AlphaFoldDB" id="A0A166H731"/>
<evidence type="ECO:0000313" key="3">
    <source>
        <dbReference type="EMBL" id="KZP18554.1"/>
    </source>
</evidence>
<feature type="compositionally biased region" description="Polar residues" evidence="1">
    <location>
        <begin position="11"/>
        <end position="40"/>
    </location>
</feature>
<protein>
    <recommendedName>
        <fullName evidence="2">BTB domain-containing protein</fullName>
    </recommendedName>
</protein>
<gene>
    <name evidence="3" type="ORF">FIBSPDRAFT_933343</name>
</gene>
<dbReference type="Proteomes" id="UP000076532">
    <property type="component" value="Unassembled WGS sequence"/>
</dbReference>
<sequence length="500" mass="56038">MAMSRHVSPMLQISPTQGTPSTSTALSDSEASLCLSSVKRSWQEDEEEKKHDRKEGTSSLLGSPSAGKRARYDEDVDFDFVDDVDKTLVTQQLTVLCSEPERDDTYYLPDGSCVLLVENTLFNVHRTILSKDSSSFKDMFALPQTHTSSSLPSDGTSDANPIVLSGDTPSQFRNFLWALYAMPHELMIVHTPRADLVQLMDIAEISNKYSYKNLETWSLDALQEYINRKPSPLLTMAPTNAYTFFPFTSGSLGGALCPNITTVPNSQEAQDGAMRMTKLVRLAQLCGHERLLVSMINVLRQLMLLNLHYAYLAMTLADELDLKTLRGSAYLEVLSKTTVVARCLELSEVAVGGKKNPAPAADPANPPADQDEEEEEEEDMPVLTPSQRLRLLSGYYRLTHIWDHLRIHPPRFEHAPSCGATWHQPGCTQSWVDFWKEKTRGEGVVALGLADVLGRLRAVQKEFDRWGSATYMHHDCRMSARRGLVECIRRIEDSLPSYFE</sequence>
<dbReference type="Pfam" id="PF00651">
    <property type="entry name" value="BTB"/>
    <property type="match status" value="1"/>
</dbReference>
<keyword evidence="4" id="KW-1185">Reference proteome</keyword>
<dbReference type="PROSITE" id="PS50097">
    <property type="entry name" value="BTB"/>
    <property type="match status" value="1"/>
</dbReference>
<dbReference type="SMART" id="SM00225">
    <property type="entry name" value="BTB"/>
    <property type="match status" value="1"/>
</dbReference>